<name>A0AAW3X221_SERFO</name>
<dbReference type="KEGG" id="sfg:AV650_28510"/>
<keyword evidence="3" id="KW-0443">Lipid metabolism</keyword>
<dbReference type="InterPro" id="IPR029045">
    <property type="entry name" value="ClpP/crotonase-like_dom_sf"/>
</dbReference>
<gene>
    <name evidence="4" type="ORF">H8J20_27395</name>
</gene>
<dbReference type="InterPro" id="IPR001753">
    <property type="entry name" value="Enoyl-CoA_hydra/iso"/>
</dbReference>
<organism evidence="4 5">
    <name type="scientific">Serratia fonticola</name>
    <dbReference type="NCBI Taxonomy" id="47917"/>
    <lineage>
        <taxon>Bacteria</taxon>
        <taxon>Pseudomonadati</taxon>
        <taxon>Pseudomonadota</taxon>
        <taxon>Gammaproteobacteria</taxon>
        <taxon>Enterobacterales</taxon>
        <taxon>Yersiniaceae</taxon>
        <taxon>Serratia</taxon>
    </lineage>
</organism>
<evidence type="ECO:0000313" key="4">
    <source>
        <dbReference type="EMBL" id="MBC3215852.1"/>
    </source>
</evidence>
<evidence type="ECO:0000256" key="2">
    <source>
        <dbReference type="ARBA" id="ARBA00022946"/>
    </source>
</evidence>
<keyword evidence="1" id="KW-0276">Fatty acid metabolism</keyword>
<accession>A0AAW3X221</accession>
<dbReference type="PANTHER" id="PTHR43602">
    <property type="match status" value="1"/>
</dbReference>
<dbReference type="CDD" id="cd06558">
    <property type="entry name" value="crotonase-like"/>
    <property type="match status" value="1"/>
</dbReference>
<dbReference type="InterPro" id="IPR052377">
    <property type="entry name" value="Mitochondrial_ECH-domain"/>
</dbReference>
<comment type="caution">
    <text evidence="4">The sequence shown here is derived from an EMBL/GenBank/DDBJ whole genome shotgun (WGS) entry which is preliminary data.</text>
</comment>
<sequence length="239" mass="26745">MHEFITVPIKFNPDLLREFEISFGEALNNQQVDVIVLIGRDNYFCMGMDLDYIATDYAPCFVAQFCNTLKMVRSSSKPVLAKVEGSVIAGGVALLSMVDFIIADEAASFSLPESAFGLTPAIAIACLLERIKPQHIKYLAWTSDAISAKQALEWGLVDKVSSAASLEQDVLLMRHRFSRTPASVIRESRQLLSKYSPFEDVINLGGQLLQDKLKDIQVIEKISVYLENIRLFNDEYARD</sequence>
<evidence type="ECO:0000256" key="1">
    <source>
        <dbReference type="ARBA" id="ARBA00022832"/>
    </source>
</evidence>
<dbReference type="Gene3D" id="3.90.226.10">
    <property type="entry name" value="2-enoyl-CoA Hydratase, Chain A, domain 1"/>
    <property type="match status" value="1"/>
</dbReference>
<dbReference type="Proteomes" id="UP000659084">
    <property type="component" value="Unassembled WGS sequence"/>
</dbReference>
<dbReference type="Pfam" id="PF00378">
    <property type="entry name" value="ECH_1"/>
    <property type="match status" value="1"/>
</dbReference>
<dbReference type="RefSeq" id="WP_059202201.1">
    <property type="nucleotide sequence ID" value="NZ_JACBIV010000020.1"/>
</dbReference>
<dbReference type="PANTHER" id="PTHR43602:SF1">
    <property type="entry name" value="ENOYL-COA HYDRATASE DOMAIN-CONTAINING PROTEIN 3, MITOCHONDRIAL"/>
    <property type="match status" value="1"/>
</dbReference>
<dbReference type="SUPFAM" id="SSF52096">
    <property type="entry name" value="ClpP/crotonase"/>
    <property type="match status" value="1"/>
</dbReference>
<evidence type="ECO:0000313" key="5">
    <source>
        <dbReference type="Proteomes" id="UP000659084"/>
    </source>
</evidence>
<proteinExistence type="predicted"/>
<dbReference type="EMBL" id="JACNYO010000065">
    <property type="protein sequence ID" value="MBC3215852.1"/>
    <property type="molecule type" value="Genomic_DNA"/>
</dbReference>
<dbReference type="AlphaFoldDB" id="A0AAW3X221"/>
<protein>
    <submittedName>
        <fullName evidence="4">Enoyl-CoA hydratase/isomerase family protein</fullName>
    </submittedName>
</protein>
<dbReference type="GO" id="GO:0006631">
    <property type="term" value="P:fatty acid metabolic process"/>
    <property type="evidence" value="ECO:0007669"/>
    <property type="project" value="UniProtKB-KW"/>
</dbReference>
<dbReference type="GO" id="GO:0016836">
    <property type="term" value="F:hydro-lyase activity"/>
    <property type="evidence" value="ECO:0007669"/>
    <property type="project" value="TreeGrafter"/>
</dbReference>
<evidence type="ECO:0000256" key="3">
    <source>
        <dbReference type="ARBA" id="ARBA00023098"/>
    </source>
</evidence>
<reference evidence="4" key="1">
    <citation type="submission" date="2020-08" db="EMBL/GenBank/DDBJ databases">
        <title>Food and environmental bacterial isolates.</title>
        <authorList>
            <person name="Richter L."/>
            <person name="Du Plessis E.M."/>
            <person name="Duvenage S."/>
            <person name="Allam M."/>
            <person name="Korsten L."/>
        </authorList>
    </citation>
    <scope>NUCLEOTIDE SEQUENCE</scope>
    <source>
        <strain evidence="4">UPMP2127</strain>
    </source>
</reference>
<keyword evidence="2" id="KW-0809">Transit peptide</keyword>